<evidence type="ECO:0000256" key="2">
    <source>
        <dbReference type="ARBA" id="ARBA00022908"/>
    </source>
</evidence>
<dbReference type="InterPro" id="IPR006118">
    <property type="entry name" value="Recombinase_CS"/>
</dbReference>
<dbReference type="InterPro" id="IPR050639">
    <property type="entry name" value="SSR_resolvase"/>
</dbReference>
<keyword evidence="2" id="KW-0229">DNA integration</keyword>
<dbReference type="PROSITE" id="PS00397">
    <property type="entry name" value="RECOMBINASES_1"/>
    <property type="match status" value="1"/>
</dbReference>
<dbReference type="Gene3D" id="3.40.50.1390">
    <property type="entry name" value="Resolvase, N-terminal catalytic domain"/>
    <property type="match status" value="1"/>
</dbReference>
<accession>A0A077NUY2</accession>
<dbReference type="PANTHER" id="PTHR30461:SF2">
    <property type="entry name" value="SERINE RECOMBINASE PINE-RELATED"/>
    <property type="match status" value="1"/>
</dbReference>
<evidence type="ECO:0000256" key="3">
    <source>
        <dbReference type="ARBA" id="ARBA00023100"/>
    </source>
</evidence>
<dbReference type="AlphaFoldDB" id="A0A077NUY2"/>
<evidence type="ECO:0000259" key="8">
    <source>
        <dbReference type="PROSITE" id="PS51736"/>
    </source>
</evidence>
<dbReference type="SUPFAM" id="SSF46689">
    <property type="entry name" value="Homeodomain-like"/>
    <property type="match status" value="1"/>
</dbReference>
<keyword evidence="4" id="KW-0238">DNA-binding</keyword>
<evidence type="ECO:0000256" key="4">
    <source>
        <dbReference type="ARBA" id="ARBA00023125"/>
    </source>
</evidence>
<evidence type="ECO:0000256" key="5">
    <source>
        <dbReference type="ARBA" id="ARBA00023172"/>
    </source>
</evidence>
<proteinExistence type="inferred from homology"/>
<evidence type="ECO:0000256" key="6">
    <source>
        <dbReference type="PIRSR" id="PIRSR606118-50"/>
    </source>
</evidence>
<dbReference type="SMART" id="SM00857">
    <property type="entry name" value="Resolvase"/>
    <property type="match status" value="1"/>
</dbReference>
<dbReference type="InterPro" id="IPR006119">
    <property type="entry name" value="Resolv_N"/>
</dbReference>
<dbReference type="InterPro" id="IPR036162">
    <property type="entry name" value="Resolvase-like_N_sf"/>
</dbReference>
<name>A0A077NUY2_XENBV</name>
<reference evidence="9" key="1">
    <citation type="submission" date="2013-07" db="EMBL/GenBank/DDBJ databases">
        <title>Sub-species coevolution in mutualistic symbiosis.</title>
        <authorList>
            <person name="Murfin K."/>
            <person name="Klassen J."/>
            <person name="Lee M."/>
            <person name="Forst S."/>
            <person name="Stock P."/>
            <person name="Goodrich-Blair H."/>
        </authorList>
    </citation>
    <scope>NUCLEOTIDE SEQUENCE [LARGE SCALE GENOMIC DNA]</scope>
    <source>
        <strain evidence="9">Feltiae Moldova</strain>
    </source>
</reference>
<dbReference type="Proteomes" id="UP000028487">
    <property type="component" value="Unassembled WGS sequence"/>
</dbReference>
<comment type="similarity">
    <text evidence="1">Belongs to the site-specific recombinase resolvase family.</text>
</comment>
<sequence length="188" mass="20308">MALIGYARVSTIEQDTALQTDALHKAGCERIFEDRCSGAKSDRPGLSEALAYLRDSDVLAVWRLDRLGRSLPHLIETVSALEARGIGFLSLTESIDTTTPGGRLIFHVFGALGQFERDLIRERTKAGLTAAAVRGRKGGRKPVVTADKLQRAHEHIANGLNVREAASRLKISKTALYTALKAASEAGT</sequence>
<organism evidence="9">
    <name type="scientific">Xenorhabdus bovienii str. feltiae Moldova</name>
    <dbReference type="NCBI Taxonomy" id="1398200"/>
    <lineage>
        <taxon>Bacteria</taxon>
        <taxon>Pseudomonadati</taxon>
        <taxon>Pseudomonadota</taxon>
        <taxon>Gammaproteobacteria</taxon>
        <taxon>Enterobacterales</taxon>
        <taxon>Morganellaceae</taxon>
        <taxon>Xenorhabdus</taxon>
    </lineage>
</organism>
<dbReference type="HOGENOM" id="CLU_010686_8_0_6"/>
<dbReference type="RefSeq" id="WP_038224156.1">
    <property type="nucleotide sequence ID" value="NZ_CAWLWD010000181.1"/>
</dbReference>
<dbReference type="PROSITE" id="PS51736">
    <property type="entry name" value="RECOMBINASES_3"/>
    <property type="match status" value="1"/>
</dbReference>
<dbReference type="GO" id="GO:0015074">
    <property type="term" value="P:DNA integration"/>
    <property type="evidence" value="ECO:0007669"/>
    <property type="project" value="UniProtKB-KW"/>
</dbReference>
<dbReference type="GO" id="GO:0003677">
    <property type="term" value="F:DNA binding"/>
    <property type="evidence" value="ECO:0007669"/>
    <property type="project" value="UniProtKB-KW"/>
</dbReference>
<dbReference type="EMBL" id="CBSV010000130">
    <property type="protein sequence ID" value="CDH01436.1"/>
    <property type="molecule type" value="Genomic_DNA"/>
</dbReference>
<feature type="active site" description="O-(5'-phospho-DNA)-serine intermediate" evidence="6 7">
    <location>
        <position position="10"/>
    </location>
</feature>
<dbReference type="CDD" id="cd03768">
    <property type="entry name" value="SR_ResInv"/>
    <property type="match status" value="1"/>
</dbReference>
<dbReference type="Pfam" id="PF00239">
    <property type="entry name" value="Resolvase"/>
    <property type="match status" value="1"/>
</dbReference>
<evidence type="ECO:0000256" key="1">
    <source>
        <dbReference type="ARBA" id="ARBA00009913"/>
    </source>
</evidence>
<evidence type="ECO:0000256" key="7">
    <source>
        <dbReference type="PROSITE-ProRule" id="PRU10137"/>
    </source>
</evidence>
<dbReference type="InterPro" id="IPR009057">
    <property type="entry name" value="Homeodomain-like_sf"/>
</dbReference>
<feature type="domain" description="Resolvase/invertase-type recombinase catalytic" evidence="8">
    <location>
        <begin position="2"/>
        <end position="135"/>
    </location>
</feature>
<evidence type="ECO:0000313" key="9">
    <source>
        <dbReference type="EMBL" id="CDH01436.1"/>
    </source>
</evidence>
<protein>
    <submittedName>
        <fullName evidence="9">Site-specific DNA recombinase e14 prophage</fullName>
    </submittedName>
</protein>
<dbReference type="FunFam" id="3.40.50.1390:FF:000001">
    <property type="entry name" value="DNA recombinase"/>
    <property type="match status" value="1"/>
</dbReference>
<keyword evidence="3" id="KW-0230">DNA invertase</keyword>
<dbReference type="PANTHER" id="PTHR30461">
    <property type="entry name" value="DNA-INVERTASE FROM LAMBDOID PROPHAGE"/>
    <property type="match status" value="1"/>
</dbReference>
<dbReference type="GO" id="GO:0000150">
    <property type="term" value="F:DNA strand exchange activity"/>
    <property type="evidence" value="ECO:0007669"/>
    <property type="project" value="UniProtKB-KW"/>
</dbReference>
<gene>
    <name evidence="9" type="primary">pin</name>
    <name evidence="9" type="ORF">XBFM1_2150014</name>
</gene>
<dbReference type="SUPFAM" id="SSF53041">
    <property type="entry name" value="Resolvase-like"/>
    <property type="match status" value="1"/>
</dbReference>
<keyword evidence="5" id="KW-0233">DNA recombination</keyword>
<comment type="caution">
    <text evidence="9">The sequence shown here is derived from an EMBL/GenBank/DDBJ whole genome shotgun (WGS) entry which is preliminary data.</text>
</comment>